<dbReference type="GO" id="GO:0005886">
    <property type="term" value="C:plasma membrane"/>
    <property type="evidence" value="ECO:0007669"/>
    <property type="project" value="TreeGrafter"/>
</dbReference>
<dbReference type="PANTHER" id="PTHR11003:SF334">
    <property type="entry name" value="FI03418P"/>
    <property type="match status" value="1"/>
</dbReference>
<evidence type="ECO:0000256" key="2">
    <source>
        <dbReference type="ARBA" id="ARBA00022448"/>
    </source>
</evidence>
<feature type="transmembrane region" description="Helical" evidence="9">
    <location>
        <begin position="346"/>
        <end position="366"/>
    </location>
</feature>
<feature type="transmembrane region" description="Helical" evidence="9">
    <location>
        <begin position="408"/>
        <end position="429"/>
    </location>
</feature>
<evidence type="ECO:0000256" key="9">
    <source>
        <dbReference type="SAM" id="Phobius"/>
    </source>
</evidence>
<keyword evidence="6 9" id="KW-0472">Membrane</keyword>
<evidence type="ECO:0000256" key="7">
    <source>
        <dbReference type="ARBA" id="ARBA00023303"/>
    </source>
</evidence>
<evidence type="ECO:0000313" key="12">
    <source>
        <dbReference type="Proteomes" id="UP000663828"/>
    </source>
</evidence>
<dbReference type="GO" id="GO:0030322">
    <property type="term" value="P:stabilization of membrane potential"/>
    <property type="evidence" value="ECO:0007669"/>
    <property type="project" value="TreeGrafter"/>
</dbReference>
<dbReference type="Pfam" id="PF07885">
    <property type="entry name" value="Ion_trans_2"/>
    <property type="match status" value="2"/>
</dbReference>
<proteinExistence type="inferred from homology"/>
<feature type="domain" description="Potassium channel" evidence="10">
    <location>
        <begin position="243"/>
        <end position="299"/>
    </location>
</feature>
<evidence type="ECO:0000256" key="8">
    <source>
        <dbReference type="RuleBase" id="RU003857"/>
    </source>
</evidence>
<comment type="similarity">
    <text evidence="8">Belongs to the two pore domain potassium channel (TC 1.A.1.8) family.</text>
</comment>
<dbReference type="InterPro" id="IPR003280">
    <property type="entry name" value="2pore_dom_K_chnl"/>
</dbReference>
<keyword evidence="5 8" id="KW-0406">Ion transport</keyword>
<feature type="transmembrane region" description="Helical" evidence="9">
    <location>
        <begin position="245"/>
        <end position="263"/>
    </location>
</feature>
<evidence type="ECO:0000256" key="5">
    <source>
        <dbReference type="ARBA" id="ARBA00023065"/>
    </source>
</evidence>
<evidence type="ECO:0000256" key="4">
    <source>
        <dbReference type="ARBA" id="ARBA00022989"/>
    </source>
</evidence>
<feature type="transmembrane region" description="Helical" evidence="9">
    <location>
        <begin position="112"/>
        <end position="141"/>
    </location>
</feature>
<protein>
    <recommendedName>
        <fullName evidence="10">Potassium channel domain-containing protein</fullName>
    </recommendedName>
</protein>
<keyword evidence="2 8" id="KW-0813">Transport</keyword>
<comment type="caution">
    <text evidence="11">The sequence shown here is derived from an EMBL/GenBank/DDBJ whole genome shotgun (WGS) entry which is preliminary data.</text>
</comment>
<accession>A0A813V3P2</accession>
<evidence type="ECO:0000256" key="3">
    <source>
        <dbReference type="ARBA" id="ARBA00022692"/>
    </source>
</evidence>
<keyword evidence="7 8" id="KW-0407">Ion channel</keyword>
<evidence type="ECO:0000256" key="1">
    <source>
        <dbReference type="ARBA" id="ARBA00004141"/>
    </source>
</evidence>
<keyword evidence="3 8" id="KW-0812">Transmembrane</keyword>
<name>A0A813V3P2_ADIRI</name>
<dbReference type="Proteomes" id="UP000663828">
    <property type="component" value="Unassembled WGS sequence"/>
</dbReference>
<dbReference type="PANTHER" id="PTHR11003">
    <property type="entry name" value="POTASSIUM CHANNEL, SUBFAMILY K"/>
    <property type="match status" value="1"/>
</dbReference>
<dbReference type="Gene3D" id="1.10.287.70">
    <property type="match status" value="1"/>
</dbReference>
<dbReference type="PRINTS" id="PR01333">
    <property type="entry name" value="2POREKCHANEL"/>
</dbReference>
<dbReference type="EMBL" id="CAJNOR010000186">
    <property type="protein sequence ID" value="CAF0831922.1"/>
    <property type="molecule type" value="Genomic_DNA"/>
</dbReference>
<evidence type="ECO:0000313" key="11">
    <source>
        <dbReference type="EMBL" id="CAF0831922.1"/>
    </source>
</evidence>
<sequence>MLSGTTRIRTLIYVDEDDNNDVDDDEQSYSNYNTSTIVPFQTISGEVSHLRPSQVQRVLAPLVAFDENGDIPLRERNSSSFVSARPVSSNSPVEYCCGLCLWNRLRQDFCRVFIQFLFSQLGLFVLVCMYIVLGGFLFYGIESKYELRKNEQIKIKHLHGIHNIRQIATEEFNWMLNASFELRYALWRGMISRSDEYDDYQWRVYVHSERFDRLIHNELARMQADEEKLSDKQDESSATSYDQKWTFSTAMLYSATVITTVGYGNITPKSMLGKMFTCVYAMLGIPITIMYLTNTSDLLVFFFVKYYSMMCNFSHRLIKRFRRWRRSHQRRQSVEIDDEAATEHRVPIWIAFSVLVLYLIAGALLFSHWEGWSYVDGAYFSFITFTTIGLGDLVPGKGTLTENKNGKSVLCALYLLFGLALTAMCFKLMQDDIFELRQRIYSKLGFSMYRNQYVYHNRRQHMQARASST</sequence>
<dbReference type="SUPFAM" id="SSF81324">
    <property type="entry name" value="Voltage-gated potassium channels"/>
    <property type="match status" value="2"/>
</dbReference>
<gene>
    <name evidence="11" type="ORF">XAT740_LOCUS4505</name>
</gene>
<comment type="subcellular location">
    <subcellularLocation>
        <location evidence="1">Membrane</location>
        <topology evidence="1">Multi-pass membrane protein</topology>
    </subcellularLocation>
</comment>
<dbReference type="GO" id="GO:0022841">
    <property type="term" value="F:potassium ion leak channel activity"/>
    <property type="evidence" value="ECO:0007669"/>
    <property type="project" value="TreeGrafter"/>
</dbReference>
<dbReference type="GO" id="GO:0015271">
    <property type="term" value="F:outward rectifier potassium channel activity"/>
    <property type="evidence" value="ECO:0007669"/>
    <property type="project" value="TreeGrafter"/>
</dbReference>
<feature type="transmembrane region" description="Helical" evidence="9">
    <location>
        <begin position="378"/>
        <end position="396"/>
    </location>
</feature>
<dbReference type="InterPro" id="IPR013099">
    <property type="entry name" value="K_chnl_dom"/>
</dbReference>
<feature type="domain" description="Potassium channel" evidence="10">
    <location>
        <begin position="354"/>
        <end position="431"/>
    </location>
</feature>
<dbReference type="AlphaFoldDB" id="A0A813V3P2"/>
<keyword evidence="12" id="KW-1185">Reference proteome</keyword>
<reference evidence="11" key="1">
    <citation type="submission" date="2021-02" db="EMBL/GenBank/DDBJ databases">
        <authorList>
            <person name="Nowell W R."/>
        </authorList>
    </citation>
    <scope>NUCLEOTIDE SEQUENCE</scope>
</reference>
<evidence type="ECO:0000259" key="10">
    <source>
        <dbReference type="Pfam" id="PF07885"/>
    </source>
</evidence>
<organism evidence="11 12">
    <name type="scientific">Adineta ricciae</name>
    <name type="common">Rotifer</name>
    <dbReference type="NCBI Taxonomy" id="249248"/>
    <lineage>
        <taxon>Eukaryota</taxon>
        <taxon>Metazoa</taxon>
        <taxon>Spiralia</taxon>
        <taxon>Gnathifera</taxon>
        <taxon>Rotifera</taxon>
        <taxon>Eurotatoria</taxon>
        <taxon>Bdelloidea</taxon>
        <taxon>Adinetida</taxon>
        <taxon>Adinetidae</taxon>
        <taxon>Adineta</taxon>
    </lineage>
</organism>
<evidence type="ECO:0000256" key="6">
    <source>
        <dbReference type="ARBA" id="ARBA00023136"/>
    </source>
</evidence>
<keyword evidence="4 9" id="KW-1133">Transmembrane helix</keyword>